<dbReference type="SUPFAM" id="SSF52540">
    <property type="entry name" value="P-loop containing nucleoside triphosphate hydrolases"/>
    <property type="match status" value="1"/>
</dbReference>
<sequence>MTYYQNTINEMVSIILEKKLPYENTIIIGNNSSGKSELLKRLLQKSGFEHWYLIDSVNRYFNIGQIFKKPEKTADIQFSEKITEHRLKEDNYNLKDTFYYGGVPSEIENFYFDFEIELKRLVKDFLGVELEIRQSEVDFKLYLDGIESCFSSGYQALLRIFMEMEYIRRTMKTGTVVIDEIDEFLFAYNCARIFEFLRQEYKHFTFIVTTHSADLIAKAMTANLVLMSEGAYELLDAGDFNSVSQVYNIFNSIFHDRKAMSDKEMIDAALRRLLNNKVAGIWKEEDCNELLSIKGAILTKAQRVLVKQIEEW</sequence>
<dbReference type="InterPro" id="IPR003593">
    <property type="entry name" value="AAA+_ATPase"/>
</dbReference>
<dbReference type="SMART" id="SM00382">
    <property type="entry name" value="AAA"/>
    <property type="match status" value="1"/>
</dbReference>
<dbReference type="RefSeq" id="WP_103242545.1">
    <property type="nucleotide sequence ID" value="NZ_JANJZD010000065.1"/>
</dbReference>
<evidence type="ECO:0000313" key="3">
    <source>
        <dbReference type="Proteomes" id="UP000236311"/>
    </source>
</evidence>
<reference evidence="2 3" key="1">
    <citation type="submission" date="2018-01" db="EMBL/GenBank/DDBJ databases">
        <authorList>
            <person name="Gaut B.S."/>
            <person name="Morton B.R."/>
            <person name="Clegg M.T."/>
            <person name="Duvall M.R."/>
        </authorList>
    </citation>
    <scope>NUCLEOTIDE SEQUENCE [LARGE SCALE GENOMIC DNA]</scope>
    <source>
        <strain evidence="2">GP69</strain>
    </source>
</reference>
<dbReference type="AlphaFoldDB" id="A0A2K4ZQL2"/>
<gene>
    <name evidence="2" type="ORF">AMURIS_05387</name>
</gene>
<dbReference type="InterPro" id="IPR027417">
    <property type="entry name" value="P-loop_NTPase"/>
</dbReference>
<evidence type="ECO:0000259" key="1">
    <source>
        <dbReference type="SMART" id="SM00382"/>
    </source>
</evidence>
<evidence type="ECO:0000313" key="2">
    <source>
        <dbReference type="EMBL" id="SOY32622.1"/>
    </source>
</evidence>
<dbReference type="EMBL" id="OFSM01000059">
    <property type="protein sequence ID" value="SOY32622.1"/>
    <property type="molecule type" value="Genomic_DNA"/>
</dbReference>
<proteinExistence type="predicted"/>
<feature type="domain" description="AAA+ ATPase" evidence="1">
    <location>
        <begin position="21"/>
        <end position="231"/>
    </location>
</feature>
<dbReference type="Proteomes" id="UP000236311">
    <property type="component" value="Unassembled WGS sequence"/>
</dbReference>
<organism evidence="2 3">
    <name type="scientific">Acetatifactor muris</name>
    <dbReference type="NCBI Taxonomy" id="879566"/>
    <lineage>
        <taxon>Bacteria</taxon>
        <taxon>Bacillati</taxon>
        <taxon>Bacillota</taxon>
        <taxon>Clostridia</taxon>
        <taxon>Lachnospirales</taxon>
        <taxon>Lachnospiraceae</taxon>
        <taxon>Acetatifactor</taxon>
    </lineage>
</organism>
<accession>A0A2K4ZQL2</accession>
<protein>
    <recommendedName>
        <fullName evidence="1">AAA+ ATPase domain-containing protein</fullName>
    </recommendedName>
</protein>
<dbReference type="Gene3D" id="3.40.50.300">
    <property type="entry name" value="P-loop containing nucleotide triphosphate hydrolases"/>
    <property type="match status" value="1"/>
</dbReference>
<name>A0A2K4ZQL2_9FIRM</name>
<dbReference type="OrthoDB" id="1984668at2"/>
<keyword evidence="3" id="KW-1185">Reference proteome</keyword>